<evidence type="ECO:0000313" key="2">
    <source>
        <dbReference type="Proteomes" id="UP001519460"/>
    </source>
</evidence>
<accession>A0ABD0LTJ8</accession>
<organism evidence="1 2">
    <name type="scientific">Batillaria attramentaria</name>
    <dbReference type="NCBI Taxonomy" id="370345"/>
    <lineage>
        <taxon>Eukaryota</taxon>
        <taxon>Metazoa</taxon>
        <taxon>Spiralia</taxon>
        <taxon>Lophotrochozoa</taxon>
        <taxon>Mollusca</taxon>
        <taxon>Gastropoda</taxon>
        <taxon>Caenogastropoda</taxon>
        <taxon>Sorbeoconcha</taxon>
        <taxon>Cerithioidea</taxon>
        <taxon>Batillariidae</taxon>
        <taxon>Batillaria</taxon>
    </lineage>
</organism>
<sequence length="53" mass="5369">MASLVCSSRVCGGWSPGNKGKVVGSKSPIAAIQQAPLPTAARSCHSPGAYWPT</sequence>
<name>A0ABD0LTJ8_9CAEN</name>
<comment type="caution">
    <text evidence="1">The sequence shown here is derived from an EMBL/GenBank/DDBJ whole genome shotgun (WGS) entry which is preliminary data.</text>
</comment>
<protein>
    <submittedName>
        <fullName evidence="1">Uncharacterized protein</fullName>
    </submittedName>
</protein>
<keyword evidence="2" id="KW-1185">Reference proteome</keyword>
<evidence type="ECO:0000313" key="1">
    <source>
        <dbReference type="EMBL" id="KAK7502955.1"/>
    </source>
</evidence>
<dbReference type="EMBL" id="JACVVK020000023">
    <property type="protein sequence ID" value="KAK7502955.1"/>
    <property type="molecule type" value="Genomic_DNA"/>
</dbReference>
<dbReference type="Proteomes" id="UP001519460">
    <property type="component" value="Unassembled WGS sequence"/>
</dbReference>
<proteinExistence type="predicted"/>
<gene>
    <name evidence="1" type="ORF">BaRGS_00005904</name>
</gene>
<dbReference type="AlphaFoldDB" id="A0ABD0LTJ8"/>
<feature type="non-terminal residue" evidence="1">
    <location>
        <position position="53"/>
    </location>
</feature>
<reference evidence="1 2" key="1">
    <citation type="journal article" date="2023" name="Sci. Data">
        <title>Genome assembly of the Korean intertidal mud-creeper Batillaria attramentaria.</title>
        <authorList>
            <person name="Patra A.K."/>
            <person name="Ho P.T."/>
            <person name="Jun S."/>
            <person name="Lee S.J."/>
            <person name="Kim Y."/>
            <person name="Won Y.J."/>
        </authorList>
    </citation>
    <scope>NUCLEOTIDE SEQUENCE [LARGE SCALE GENOMIC DNA]</scope>
    <source>
        <strain evidence="1">Wonlab-2016</strain>
    </source>
</reference>